<keyword evidence="6" id="KW-1185">Reference proteome</keyword>
<feature type="compositionally biased region" description="Low complexity" evidence="4">
    <location>
        <begin position="21"/>
        <end position="31"/>
    </location>
</feature>
<keyword evidence="2 5" id="KW-0413">Isomerase</keyword>
<organism evidence="5 6">
    <name type="scientific">Streptomyces rubrolavendulae</name>
    <dbReference type="NCBI Taxonomy" id="285473"/>
    <lineage>
        <taxon>Bacteria</taxon>
        <taxon>Bacillati</taxon>
        <taxon>Actinomycetota</taxon>
        <taxon>Actinomycetes</taxon>
        <taxon>Kitasatosporales</taxon>
        <taxon>Streptomycetaceae</taxon>
        <taxon>Streptomyces</taxon>
    </lineage>
</organism>
<dbReference type="AlphaFoldDB" id="A0A1D8G249"/>
<dbReference type="SUPFAM" id="SSF51703">
    <property type="entry name" value="Cobalamin (vitamin B12)-dependent enzymes"/>
    <property type="match status" value="1"/>
</dbReference>
<dbReference type="STRING" id="285473.A4G23_02370"/>
<protein>
    <submittedName>
        <fullName evidence="5">Methylaspartate mutase E chain</fullName>
        <ecNumber evidence="5">5.4.99.1</ecNumber>
    </submittedName>
</protein>
<dbReference type="InterPro" id="IPR016176">
    <property type="entry name" value="Cbl-dep_enz_cat"/>
</dbReference>
<evidence type="ECO:0000256" key="1">
    <source>
        <dbReference type="ARBA" id="ARBA00022628"/>
    </source>
</evidence>
<evidence type="ECO:0000256" key="3">
    <source>
        <dbReference type="ARBA" id="ARBA00023285"/>
    </source>
</evidence>
<dbReference type="GO" id="GO:0019670">
    <property type="term" value="P:anaerobic L-glutamate catabolic process"/>
    <property type="evidence" value="ECO:0007669"/>
    <property type="project" value="InterPro"/>
</dbReference>
<accession>A0A1D8G249</accession>
<reference evidence="5 6" key="1">
    <citation type="submission" date="2016-09" db="EMBL/GenBank/DDBJ databases">
        <title>Streptomyces rubrolavendulae MJM4426 Genome sequencing and assembly.</title>
        <authorList>
            <person name="Kim J.-G."/>
        </authorList>
    </citation>
    <scope>NUCLEOTIDE SEQUENCE [LARGE SCALE GENOMIC DNA]</scope>
    <source>
        <strain evidence="5 6">MJM4426</strain>
    </source>
</reference>
<evidence type="ECO:0000256" key="2">
    <source>
        <dbReference type="ARBA" id="ARBA00023235"/>
    </source>
</evidence>
<feature type="compositionally biased region" description="Low complexity" evidence="4">
    <location>
        <begin position="1"/>
        <end position="14"/>
    </location>
</feature>
<gene>
    <name evidence="5" type="primary">mutE</name>
    <name evidence="5" type="ORF">A4G23_02370</name>
</gene>
<dbReference type="Proteomes" id="UP000095349">
    <property type="component" value="Chromosome"/>
</dbReference>
<dbReference type="PIRSF" id="PIRSF001495">
    <property type="entry name" value="Met_asp_mut_epsi"/>
    <property type="match status" value="1"/>
</dbReference>
<evidence type="ECO:0000313" key="6">
    <source>
        <dbReference type="Proteomes" id="UP000095349"/>
    </source>
</evidence>
<evidence type="ECO:0000256" key="4">
    <source>
        <dbReference type="SAM" id="MobiDB-lite"/>
    </source>
</evidence>
<dbReference type="InterPro" id="IPR006396">
    <property type="entry name" value="Glu_mut_E"/>
</dbReference>
<dbReference type="GO" id="GO:0031419">
    <property type="term" value="F:cobalamin binding"/>
    <property type="evidence" value="ECO:0007669"/>
    <property type="project" value="UniProtKB-KW"/>
</dbReference>
<dbReference type="PATRIC" id="fig|285473.5.peg.2481"/>
<dbReference type="GO" id="GO:0050097">
    <property type="term" value="F:methylaspartate mutase activity"/>
    <property type="evidence" value="ECO:0007669"/>
    <property type="project" value="UniProtKB-EC"/>
</dbReference>
<dbReference type="Pfam" id="PF06368">
    <property type="entry name" value="Met_asp_mut_E"/>
    <property type="match status" value="1"/>
</dbReference>
<dbReference type="RefSeq" id="WP_079140124.1">
    <property type="nucleotide sequence ID" value="NZ_CP017316.1"/>
</dbReference>
<dbReference type="Gene3D" id="3.20.20.240">
    <property type="entry name" value="Methylmalonyl-CoA mutase"/>
    <property type="match status" value="1"/>
</dbReference>
<dbReference type="EMBL" id="CP017316">
    <property type="protein sequence ID" value="AOT59528.1"/>
    <property type="molecule type" value="Genomic_DNA"/>
</dbReference>
<keyword evidence="3" id="KW-0170">Cobalt</keyword>
<dbReference type="OrthoDB" id="5332339at2"/>
<proteinExistence type="predicted"/>
<dbReference type="KEGG" id="srn:A4G23_02370"/>
<sequence length="457" mass="48711">MSLLTPATGTATAPAVPPAPTSGSGAPAPAVRPGTGNRFSAFVHRTSQAGGLVVQPRMGFAEIPVMRDGLLGVRAARAASVGTVTLDSYTRVNDHDSAREALRTGADLNGFPLVAHGAEATTAMLDGVAGPDFPVQVRHGSALPYPLFEAMVEAGIDATEGGPVSYCLPYSRVPLTEAVDAWSRCCELLAAQERQMHLESFGGCMLGQLCPPGLLVALSVLEALFFAEHGLRSISLSYAQQTHAGQDLEALAALRRLAGERLSGLDWHVVLYTYMGVYPRTPVGSFRILEDSARLAVRSGTERLIVKTPAEAHRIPTVQENVDALEFAAYVADDEARHGRPHQATETGVYEEARMLVDSTLDLAPTVGAALVAAFARGHLDVPYCLHLDNANRARAFVDPRGLLRWGDPGAMPVTADPAAARRPLSAQGLIDMLGYNERRFDREQLTRVTHPQGSLT</sequence>
<dbReference type="EC" id="5.4.99.1" evidence="5"/>
<feature type="region of interest" description="Disordered" evidence="4">
    <location>
        <begin position="1"/>
        <end position="33"/>
    </location>
</feature>
<keyword evidence="1" id="KW-0846">Cobalamin</keyword>
<name>A0A1D8G249_9ACTN</name>
<evidence type="ECO:0000313" key="5">
    <source>
        <dbReference type="EMBL" id="AOT59528.1"/>
    </source>
</evidence>